<reference evidence="2 3" key="1">
    <citation type="submission" date="2022-01" db="EMBL/GenBank/DDBJ databases">
        <title>Maritalea mediterranea sp. nov., isolated from marine plastic residues from the Malva-rosa beach (Valencia, Spain).</title>
        <authorList>
            <person name="Vidal-Verdu A."/>
            <person name="Molina-Menor E."/>
            <person name="Pascual J."/>
            <person name="Pereto J."/>
            <person name="Porcar M."/>
        </authorList>
    </citation>
    <scope>NUCLEOTIDE SEQUENCE [LARGE SCALE GENOMIC DNA]</scope>
    <source>
        <strain evidence="2 3">P4.10X</strain>
    </source>
</reference>
<accession>A0ABS9E9H8</accession>
<evidence type="ECO:0000313" key="2">
    <source>
        <dbReference type="EMBL" id="MCF4098859.1"/>
    </source>
</evidence>
<dbReference type="EMBL" id="JAKGTI010000002">
    <property type="protein sequence ID" value="MCF4098859.1"/>
    <property type="molecule type" value="Genomic_DNA"/>
</dbReference>
<feature type="compositionally biased region" description="Low complexity" evidence="1">
    <location>
        <begin position="68"/>
        <end position="91"/>
    </location>
</feature>
<feature type="compositionally biased region" description="Gly residues" evidence="1">
    <location>
        <begin position="57"/>
        <end position="67"/>
    </location>
</feature>
<dbReference type="RefSeq" id="WP_236114426.1">
    <property type="nucleotide sequence ID" value="NZ_JAKGTI010000002.1"/>
</dbReference>
<feature type="region of interest" description="Disordered" evidence="1">
    <location>
        <begin position="25"/>
        <end position="129"/>
    </location>
</feature>
<evidence type="ECO:0000313" key="3">
    <source>
        <dbReference type="Proteomes" id="UP001201217"/>
    </source>
</evidence>
<gene>
    <name evidence="2" type="ORF">L1I42_10210</name>
</gene>
<proteinExistence type="predicted"/>
<feature type="compositionally biased region" description="Low complexity" evidence="1">
    <location>
        <begin position="41"/>
        <end position="56"/>
    </location>
</feature>
<evidence type="ECO:0000256" key="1">
    <source>
        <dbReference type="SAM" id="MobiDB-lite"/>
    </source>
</evidence>
<name>A0ABS9E9H8_9HYPH</name>
<protein>
    <submittedName>
        <fullName evidence="2">Uncharacterized protein</fullName>
    </submittedName>
</protein>
<sequence length="129" mass="12476">MEPFVSMTSNKTIAANSLELKAKLGPNFKQGPKSDLVQQPNYAGGNNKAAENANIGGNSGKMAGGKLGAAAGSTAGEASSGKKSGDAGASGIEKSTDSGDKGAAADSKGKSSGGKGSATAGENNKGKQK</sequence>
<comment type="caution">
    <text evidence="2">The sequence shown here is derived from an EMBL/GenBank/DDBJ whole genome shotgun (WGS) entry which is preliminary data.</text>
</comment>
<dbReference type="Proteomes" id="UP001201217">
    <property type="component" value="Unassembled WGS sequence"/>
</dbReference>
<keyword evidence="3" id="KW-1185">Reference proteome</keyword>
<organism evidence="2 3">
    <name type="scientific">Maritalea mediterranea</name>
    <dbReference type="NCBI Taxonomy" id="2909667"/>
    <lineage>
        <taxon>Bacteria</taxon>
        <taxon>Pseudomonadati</taxon>
        <taxon>Pseudomonadota</taxon>
        <taxon>Alphaproteobacteria</taxon>
        <taxon>Hyphomicrobiales</taxon>
        <taxon>Devosiaceae</taxon>
        <taxon>Maritalea</taxon>
    </lineage>
</organism>